<dbReference type="SUPFAM" id="SSF48264">
    <property type="entry name" value="Cytochrome P450"/>
    <property type="match status" value="1"/>
</dbReference>
<keyword evidence="14 15" id="KW-0349">Heme</keyword>
<dbReference type="GO" id="GO:0016020">
    <property type="term" value="C:membrane"/>
    <property type="evidence" value="ECO:0007669"/>
    <property type="project" value="UniProtKB-SubCell"/>
</dbReference>
<comment type="pathway">
    <text evidence="2">Hormone biosynthesis.</text>
</comment>
<accession>A0A8S0SA29</accession>
<evidence type="ECO:0000256" key="15">
    <source>
        <dbReference type="RuleBase" id="RU000461"/>
    </source>
</evidence>
<dbReference type="GO" id="GO:0016125">
    <property type="term" value="P:sterol metabolic process"/>
    <property type="evidence" value="ECO:0007669"/>
    <property type="project" value="TreeGrafter"/>
</dbReference>
<dbReference type="Gramene" id="OE9A018065T1">
    <property type="protein sequence ID" value="OE9A018065C1"/>
    <property type="gene ID" value="OE9A018065"/>
</dbReference>
<evidence type="ECO:0000313" key="18">
    <source>
        <dbReference type="Proteomes" id="UP000594638"/>
    </source>
</evidence>
<dbReference type="InterPro" id="IPR002401">
    <property type="entry name" value="Cyt_P450_E_grp-I"/>
</dbReference>
<keyword evidence="3 16" id="KW-0812">Transmembrane</keyword>
<keyword evidence="8 16" id="KW-0472">Membrane</keyword>
<keyword evidence="15" id="KW-0503">Monooxygenase</keyword>
<keyword evidence="18" id="KW-1185">Reference proteome</keyword>
<dbReference type="PRINTS" id="PR00463">
    <property type="entry name" value="EP450I"/>
</dbReference>
<evidence type="ECO:0000256" key="13">
    <source>
        <dbReference type="ARBA" id="ARBA00077474"/>
    </source>
</evidence>
<dbReference type="EMBL" id="CACTIH010004032">
    <property type="protein sequence ID" value="CAA2988841.1"/>
    <property type="molecule type" value="Genomic_DNA"/>
</dbReference>
<evidence type="ECO:0000256" key="14">
    <source>
        <dbReference type="PIRSR" id="PIRSR602401-1"/>
    </source>
</evidence>
<comment type="caution">
    <text evidence="17">The sequence shown here is derived from an EMBL/GenBank/DDBJ whole genome shotgun (WGS) entry which is preliminary data.</text>
</comment>
<dbReference type="FunFam" id="1.10.630.10:FF:000057">
    <property type="entry name" value="Cytochrome P450 724B1"/>
    <property type="match status" value="1"/>
</dbReference>
<dbReference type="Pfam" id="PF00067">
    <property type="entry name" value="p450"/>
    <property type="match status" value="1"/>
</dbReference>
<dbReference type="CDD" id="cd11043">
    <property type="entry name" value="CYP90-like"/>
    <property type="match status" value="1"/>
</dbReference>
<gene>
    <name evidence="17" type="ORF">OLEA9_A018065</name>
</gene>
<evidence type="ECO:0000256" key="6">
    <source>
        <dbReference type="ARBA" id="ARBA00023002"/>
    </source>
</evidence>
<name>A0A8S0SA29_OLEEU</name>
<comment type="catalytic activity">
    <reaction evidence="10">
        <text>campesterol + reduced [NADPH--hemoprotein reductase] + O2 = (22S)-22-hydroxycampesterol + oxidized [NADPH--hemoprotein reductase] + H2O + H(+)</text>
        <dbReference type="Rhea" id="RHEA:69835"/>
        <dbReference type="Rhea" id="RHEA-COMP:11964"/>
        <dbReference type="Rhea" id="RHEA-COMP:11965"/>
        <dbReference type="ChEBI" id="CHEBI:15377"/>
        <dbReference type="ChEBI" id="CHEBI:15378"/>
        <dbReference type="ChEBI" id="CHEBI:15379"/>
        <dbReference type="ChEBI" id="CHEBI:28623"/>
        <dbReference type="ChEBI" id="CHEBI:57618"/>
        <dbReference type="ChEBI" id="CHEBI:58210"/>
        <dbReference type="ChEBI" id="CHEBI:72331"/>
    </reaction>
    <physiologicalReaction direction="left-to-right" evidence="10">
        <dbReference type="Rhea" id="RHEA:69836"/>
    </physiologicalReaction>
</comment>
<feature type="transmembrane region" description="Helical" evidence="16">
    <location>
        <begin position="6"/>
        <end position="28"/>
    </location>
</feature>
<evidence type="ECO:0000256" key="4">
    <source>
        <dbReference type="ARBA" id="ARBA00022723"/>
    </source>
</evidence>
<sequence>MTAEFMPVYLALFLGLYFSLKLLWISIFKHKSPDSQLPKGNMGWPLVGETLAFLKPHKSNSISNFLQEHCSRYGKVFKSHLFGTPTIVSCDLELNIFILQNEERLFLSSYPKPVQDILGKLSMMHVSGELHKKLRSVAISFINVSKSRHEFLHYVEKLSLSLIGSWKEKKRILFFKEAKEFTFYVTLKNLLNMEPGDPLAVKFFEDFLTFMKGFVSLPLYIPGTAYAKAVKARTRISSTLMEMIKKRRKFGSGQVNGDFLDDILMKECLNDEERASVLLDLFLAGYETTSGLIALIVYSLKQAPLALQRLKEEHQTIRKRKKDGDALNFEDYKEMEFASYVINETLRYGNLVKFVHRKAVKDVKFKDYLIPAGWQVLPIFSATHLDPTLHHNPFEFNPHRWTDPATSKKVTPFGGGLRYCPGMEIGKLETAFFLHHFVLNFRWKLKEDDYPMSCPYMEFKGGLELELELIEKNKG</sequence>
<dbReference type="GO" id="GO:0020037">
    <property type="term" value="F:heme binding"/>
    <property type="evidence" value="ECO:0007669"/>
    <property type="project" value="InterPro"/>
</dbReference>
<evidence type="ECO:0000256" key="8">
    <source>
        <dbReference type="ARBA" id="ARBA00023136"/>
    </source>
</evidence>
<dbReference type="PANTHER" id="PTHR24286:SF159">
    <property type="entry name" value="CYTOCHROME P450, FAMILY 724, SUBFAMILY A, POLYPEPTIDE 1"/>
    <property type="match status" value="1"/>
</dbReference>
<dbReference type="GO" id="GO:0010268">
    <property type="term" value="P:brassinosteroid homeostasis"/>
    <property type="evidence" value="ECO:0007669"/>
    <property type="project" value="TreeGrafter"/>
</dbReference>
<dbReference type="InterPro" id="IPR017972">
    <property type="entry name" value="Cyt_P450_CS"/>
</dbReference>
<keyword evidence="5 16" id="KW-1133">Transmembrane helix</keyword>
<evidence type="ECO:0000256" key="5">
    <source>
        <dbReference type="ARBA" id="ARBA00022989"/>
    </source>
</evidence>
<evidence type="ECO:0000256" key="9">
    <source>
        <dbReference type="ARBA" id="ARBA00037910"/>
    </source>
</evidence>
<proteinExistence type="inferred from homology"/>
<dbReference type="PANTHER" id="PTHR24286">
    <property type="entry name" value="CYTOCHROME P450 26"/>
    <property type="match status" value="1"/>
</dbReference>
<dbReference type="GO" id="GO:0016132">
    <property type="term" value="P:brassinosteroid biosynthetic process"/>
    <property type="evidence" value="ECO:0007669"/>
    <property type="project" value="EnsemblPlants"/>
</dbReference>
<dbReference type="PROSITE" id="PS00086">
    <property type="entry name" value="CYTOCHROME_P450"/>
    <property type="match status" value="1"/>
</dbReference>
<dbReference type="Proteomes" id="UP000594638">
    <property type="component" value="Unassembled WGS sequence"/>
</dbReference>
<feature type="binding site" description="axial binding residue" evidence="14">
    <location>
        <position position="420"/>
    </location>
    <ligand>
        <name>heme</name>
        <dbReference type="ChEBI" id="CHEBI:30413"/>
    </ligand>
    <ligandPart>
        <name>Fe</name>
        <dbReference type="ChEBI" id="CHEBI:18248"/>
    </ligandPart>
</feature>
<dbReference type="GO" id="GO:0005506">
    <property type="term" value="F:iron ion binding"/>
    <property type="evidence" value="ECO:0007669"/>
    <property type="project" value="InterPro"/>
</dbReference>
<comment type="pathway">
    <text evidence="9">Plant hormone biosynthesis; brassinosteroid biosynthesis.</text>
</comment>
<dbReference type="PRINTS" id="PR00385">
    <property type="entry name" value="P450"/>
</dbReference>
<dbReference type="InterPro" id="IPR001128">
    <property type="entry name" value="Cyt_P450"/>
</dbReference>
<evidence type="ECO:0000256" key="12">
    <source>
        <dbReference type="ARBA" id="ARBA00067336"/>
    </source>
</evidence>
<keyword evidence="6 15" id="KW-0560">Oxidoreductase</keyword>
<keyword evidence="7 14" id="KW-0408">Iron</keyword>
<reference evidence="17 18" key="1">
    <citation type="submission" date="2019-12" db="EMBL/GenBank/DDBJ databases">
        <authorList>
            <person name="Alioto T."/>
            <person name="Alioto T."/>
            <person name="Gomez Garrido J."/>
        </authorList>
    </citation>
    <scope>NUCLEOTIDE SEQUENCE [LARGE SCALE GENOMIC DNA]</scope>
</reference>
<evidence type="ECO:0000256" key="7">
    <source>
        <dbReference type="ARBA" id="ARBA00023004"/>
    </source>
</evidence>
<evidence type="ECO:0000313" key="17">
    <source>
        <dbReference type="EMBL" id="CAA2988841.1"/>
    </source>
</evidence>
<comment type="pathway">
    <text evidence="11">Steroid biosynthesis.</text>
</comment>
<dbReference type="OrthoDB" id="3945418at2759"/>
<comment type="similarity">
    <text evidence="15">Belongs to the cytochrome P450 family.</text>
</comment>
<evidence type="ECO:0000256" key="10">
    <source>
        <dbReference type="ARBA" id="ARBA00052777"/>
    </source>
</evidence>
<dbReference type="InterPro" id="IPR036396">
    <property type="entry name" value="Cyt_P450_sf"/>
</dbReference>
<evidence type="ECO:0000256" key="2">
    <source>
        <dbReference type="ARBA" id="ARBA00004972"/>
    </source>
</evidence>
<organism evidence="17 18">
    <name type="scientific">Olea europaea subsp. europaea</name>
    <dbReference type="NCBI Taxonomy" id="158383"/>
    <lineage>
        <taxon>Eukaryota</taxon>
        <taxon>Viridiplantae</taxon>
        <taxon>Streptophyta</taxon>
        <taxon>Embryophyta</taxon>
        <taxon>Tracheophyta</taxon>
        <taxon>Spermatophyta</taxon>
        <taxon>Magnoliopsida</taxon>
        <taxon>eudicotyledons</taxon>
        <taxon>Gunneridae</taxon>
        <taxon>Pentapetalae</taxon>
        <taxon>asterids</taxon>
        <taxon>lamiids</taxon>
        <taxon>Lamiales</taxon>
        <taxon>Oleaceae</taxon>
        <taxon>Oleeae</taxon>
        <taxon>Olea</taxon>
    </lineage>
</organism>
<comment type="cofactor">
    <cofactor evidence="14">
        <name>heme</name>
        <dbReference type="ChEBI" id="CHEBI:30413"/>
    </cofactor>
</comment>
<dbReference type="AlphaFoldDB" id="A0A8S0SA29"/>
<evidence type="ECO:0000256" key="16">
    <source>
        <dbReference type="SAM" id="Phobius"/>
    </source>
</evidence>
<evidence type="ECO:0000256" key="11">
    <source>
        <dbReference type="ARBA" id="ARBA00060577"/>
    </source>
</evidence>
<protein>
    <recommendedName>
        <fullName evidence="12">Cytochrome P450 724B1</fullName>
    </recommendedName>
    <alternativeName>
        <fullName evidence="13">(22S)-22-hydroxycampesterol synthase</fullName>
    </alternativeName>
</protein>
<dbReference type="Gene3D" id="1.10.630.10">
    <property type="entry name" value="Cytochrome P450"/>
    <property type="match status" value="1"/>
</dbReference>
<keyword evidence="4 14" id="KW-0479">Metal-binding</keyword>
<comment type="subcellular location">
    <subcellularLocation>
        <location evidence="1">Membrane</location>
        <topology evidence="1">Single-pass membrane protein</topology>
    </subcellularLocation>
</comment>
<evidence type="ECO:0000256" key="1">
    <source>
        <dbReference type="ARBA" id="ARBA00004167"/>
    </source>
</evidence>
<dbReference type="GO" id="GO:0160191">
    <property type="term" value="F:steroid 22S-hydroxylase activity"/>
    <property type="evidence" value="ECO:0007669"/>
    <property type="project" value="EnsemblPlants"/>
</dbReference>
<evidence type="ECO:0000256" key="3">
    <source>
        <dbReference type="ARBA" id="ARBA00022692"/>
    </source>
</evidence>